<evidence type="ECO:0000256" key="3">
    <source>
        <dbReference type="ARBA" id="ARBA00036607"/>
    </source>
</evidence>
<evidence type="ECO:0000256" key="4">
    <source>
        <dbReference type="ARBA" id="ARBA00037670"/>
    </source>
</evidence>
<dbReference type="OrthoDB" id="9807829at2"/>
<dbReference type="GO" id="GO:0160149">
    <property type="term" value="F:tRNA pseudouridine(65) synthase activity"/>
    <property type="evidence" value="ECO:0007669"/>
    <property type="project" value="UniProtKB-EC"/>
</dbReference>
<dbReference type="Pfam" id="PF00849">
    <property type="entry name" value="PseudoU_synth_2"/>
    <property type="match status" value="1"/>
</dbReference>
<protein>
    <recommendedName>
        <fullName evidence="6">tRNA pseudouridine synthase C</fullName>
        <ecNumber evidence="5">5.4.99.26</ecNumber>
    </recommendedName>
    <alternativeName>
        <fullName evidence="8">tRNA pseudouridine(65) synthase</fullName>
    </alternativeName>
    <alternativeName>
        <fullName evidence="9">tRNA pseudouridylate synthase C</fullName>
    </alternativeName>
    <alternativeName>
        <fullName evidence="7">tRNA-uridine isomerase C</fullName>
    </alternativeName>
</protein>
<feature type="domain" description="Pseudouridine synthase RsuA/RluA-like" evidence="10">
    <location>
        <begin position="22"/>
        <end position="160"/>
    </location>
</feature>
<evidence type="ECO:0000256" key="7">
    <source>
        <dbReference type="ARBA" id="ARBA00041803"/>
    </source>
</evidence>
<dbReference type="Proteomes" id="UP000008963">
    <property type="component" value="Chromosome"/>
</dbReference>
<dbReference type="InterPro" id="IPR050188">
    <property type="entry name" value="RluA_PseudoU_synthase"/>
</dbReference>
<dbReference type="EC" id="5.4.99.26" evidence="5"/>
<keyword evidence="2" id="KW-0413">Isomerase</keyword>
<dbReference type="AlphaFoldDB" id="E1WY77"/>
<dbReference type="SUPFAM" id="SSF55120">
    <property type="entry name" value="Pseudouridine synthase"/>
    <property type="match status" value="1"/>
</dbReference>
<proteinExistence type="predicted"/>
<dbReference type="EMBL" id="FQ312005">
    <property type="protein sequence ID" value="CBW27632.1"/>
    <property type="molecule type" value="Genomic_DNA"/>
</dbReference>
<evidence type="ECO:0000256" key="8">
    <source>
        <dbReference type="ARBA" id="ARBA00041975"/>
    </source>
</evidence>
<dbReference type="GO" id="GO:0003723">
    <property type="term" value="F:RNA binding"/>
    <property type="evidence" value="ECO:0007669"/>
    <property type="project" value="InterPro"/>
</dbReference>
<comment type="catalytic activity">
    <reaction evidence="3">
        <text>uridine(65) in tRNA = pseudouridine(65) in tRNA</text>
        <dbReference type="Rhea" id="RHEA:42536"/>
        <dbReference type="Rhea" id="RHEA-COMP:10103"/>
        <dbReference type="Rhea" id="RHEA-COMP:10104"/>
        <dbReference type="ChEBI" id="CHEBI:65314"/>
        <dbReference type="ChEBI" id="CHEBI:65315"/>
        <dbReference type="EC" id="5.4.99.26"/>
    </reaction>
</comment>
<dbReference type="Gene3D" id="3.30.2350.10">
    <property type="entry name" value="Pseudouridine synthase"/>
    <property type="match status" value="1"/>
</dbReference>
<evidence type="ECO:0000256" key="1">
    <source>
        <dbReference type="ARBA" id="ARBA00022694"/>
    </source>
</evidence>
<comment type="function">
    <text evidence="4">Responsible for synthesis of pseudouridine from uracil-65 in transfer RNAs.</text>
</comment>
<name>E1WY77_HALMS</name>
<evidence type="ECO:0000256" key="2">
    <source>
        <dbReference type="ARBA" id="ARBA00023235"/>
    </source>
</evidence>
<evidence type="ECO:0000256" key="6">
    <source>
        <dbReference type="ARBA" id="ARBA00040675"/>
    </source>
</evidence>
<dbReference type="PANTHER" id="PTHR21600:SF56">
    <property type="entry name" value="TRNA PSEUDOURIDINE SYNTHASE C"/>
    <property type="match status" value="1"/>
</dbReference>
<dbReference type="HOGENOM" id="CLU_016902_11_4_7"/>
<evidence type="ECO:0000259" key="10">
    <source>
        <dbReference type="Pfam" id="PF00849"/>
    </source>
</evidence>
<dbReference type="InterPro" id="IPR006145">
    <property type="entry name" value="PsdUridine_synth_RsuA/RluA"/>
</dbReference>
<dbReference type="InterPro" id="IPR020103">
    <property type="entry name" value="PsdUridine_synth_cat_dom_sf"/>
</dbReference>
<evidence type="ECO:0000313" key="11">
    <source>
        <dbReference type="EMBL" id="CBW27632.1"/>
    </source>
</evidence>
<keyword evidence="12" id="KW-1185">Reference proteome</keyword>
<dbReference type="PANTHER" id="PTHR21600">
    <property type="entry name" value="MITOCHONDRIAL RNA PSEUDOURIDINE SYNTHASE"/>
    <property type="match status" value="1"/>
</dbReference>
<dbReference type="eggNOG" id="COG0564">
    <property type="taxonomic scope" value="Bacteria"/>
</dbReference>
<dbReference type="PATRIC" id="fig|862908.3.peg.2733"/>
<dbReference type="InterPro" id="IPR006224">
    <property type="entry name" value="PsdUridine_synth_RluA-like_CS"/>
</dbReference>
<reference evidence="12" key="1">
    <citation type="journal article" date="2013" name="ISME J.">
        <title>A small predatory core genome in the divergent marine Bacteriovorax marinus SJ and the terrestrial Bdellovibrio bacteriovorus.</title>
        <authorList>
            <person name="Crossman L.C."/>
            <person name="Chen H."/>
            <person name="Cerdeno-Tarraga A.M."/>
            <person name="Brooks K."/>
            <person name="Quail M.A."/>
            <person name="Pineiro S.A."/>
            <person name="Hobley L."/>
            <person name="Sockett R.E."/>
            <person name="Bentley S.D."/>
            <person name="Parkhill J."/>
            <person name="Williams H.N."/>
            <person name="Stine O.C."/>
        </authorList>
    </citation>
    <scope>NUCLEOTIDE SEQUENCE [LARGE SCALE GENOMIC DNA]</scope>
    <source>
        <strain evidence="12">ATCC BAA-682 / DSM 15412 / SJ</strain>
    </source>
</reference>
<keyword evidence="1" id="KW-0819">tRNA processing</keyword>
<organism evidence="11 12">
    <name type="scientific">Halobacteriovorax marinus (strain ATCC BAA-682 / DSM 15412 / SJ)</name>
    <name type="common">Bacteriovorax marinus</name>
    <dbReference type="NCBI Taxonomy" id="862908"/>
    <lineage>
        <taxon>Bacteria</taxon>
        <taxon>Pseudomonadati</taxon>
        <taxon>Bdellovibrionota</taxon>
        <taxon>Bacteriovoracia</taxon>
        <taxon>Bacteriovoracales</taxon>
        <taxon>Halobacteriovoraceae</taxon>
        <taxon>Halobacteriovorax</taxon>
    </lineage>
</organism>
<dbReference type="PROSITE" id="PS01129">
    <property type="entry name" value="PSI_RLU"/>
    <property type="match status" value="1"/>
</dbReference>
<dbReference type="GO" id="GO:0000455">
    <property type="term" value="P:enzyme-directed rRNA pseudouridine synthesis"/>
    <property type="evidence" value="ECO:0007669"/>
    <property type="project" value="TreeGrafter"/>
</dbReference>
<accession>E1WY77</accession>
<dbReference type="STRING" id="862908.BMS_2858"/>
<gene>
    <name evidence="11" type="ordered locus">BMS_2858</name>
</gene>
<evidence type="ECO:0000313" key="12">
    <source>
        <dbReference type="Proteomes" id="UP000008963"/>
    </source>
</evidence>
<dbReference type="KEGG" id="bmx:BMS_2858"/>
<evidence type="ECO:0000256" key="9">
    <source>
        <dbReference type="ARBA" id="ARBA00043049"/>
    </source>
</evidence>
<evidence type="ECO:0000256" key="5">
    <source>
        <dbReference type="ARBA" id="ARBA00038943"/>
    </source>
</evidence>
<dbReference type="GO" id="GO:0008033">
    <property type="term" value="P:tRNA processing"/>
    <property type="evidence" value="ECO:0007669"/>
    <property type="project" value="UniProtKB-KW"/>
</dbReference>
<dbReference type="RefSeq" id="WP_014245406.1">
    <property type="nucleotide sequence ID" value="NC_016620.1"/>
</dbReference>
<sequence length="254" mass="29897">MITDEENLTPPEPIEILYQDEQVVIVTKPSGLLVHPYWKETNERDNLMRRVRDQIGQRVYPIHRLDRPVSGVLLFGLNGEIVKRIQEHWHDKTKVHKEYLALVFGEIENEGVFDFQLTNDKKIKQDALTKYRPLQSSERATLMQITIETGRTHQIRRHFSRSRHHLIGDTKHGKGNINRYYRSEHDFNRIFLHSYRLKLNLDFLKVDIESPLPSELTELLDTIKIDYKNVPTWKEVAHNPQEASSPSKDLESSD</sequence>